<dbReference type="EMBL" id="JAJNEC010000006">
    <property type="protein sequence ID" value="MCD2425174.1"/>
    <property type="molecule type" value="Genomic_DNA"/>
</dbReference>
<comment type="caution">
    <text evidence="1">The sequence shown here is derived from an EMBL/GenBank/DDBJ whole genome shotgun (WGS) entry which is preliminary data.</text>
</comment>
<dbReference type="Proteomes" id="UP001199816">
    <property type="component" value="Unassembled WGS sequence"/>
</dbReference>
<evidence type="ECO:0000313" key="1">
    <source>
        <dbReference type="EMBL" id="MCD2425174.1"/>
    </source>
</evidence>
<dbReference type="RefSeq" id="WP_231007603.1">
    <property type="nucleotide sequence ID" value="NZ_JAJNEC010000006.1"/>
</dbReference>
<proteinExistence type="predicted"/>
<dbReference type="InterPro" id="IPR032342">
    <property type="entry name" value="DUF4861"/>
</dbReference>
<name>A0ABS8PVT2_9BACT</name>
<accession>A0ABS8PVT2</accession>
<protein>
    <submittedName>
        <fullName evidence="1">DUF4861 domain-containing protein</fullName>
    </submittedName>
</protein>
<evidence type="ECO:0000313" key="2">
    <source>
        <dbReference type="Proteomes" id="UP001199816"/>
    </source>
</evidence>
<keyword evidence="2" id="KW-1185">Reference proteome</keyword>
<organism evidence="1 2">
    <name type="scientific">Niabella pedocola</name>
    <dbReference type="NCBI Taxonomy" id="1752077"/>
    <lineage>
        <taxon>Bacteria</taxon>
        <taxon>Pseudomonadati</taxon>
        <taxon>Bacteroidota</taxon>
        <taxon>Chitinophagia</taxon>
        <taxon>Chitinophagales</taxon>
        <taxon>Chitinophagaceae</taxon>
        <taxon>Niabella</taxon>
    </lineage>
</organism>
<reference evidence="1 2" key="1">
    <citation type="submission" date="2021-11" db="EMBL/GenBank/DDBJ databases">
        <title>Genomic of Niabella pedocola.</title>
        <authorList>
            <person name="Wu T."/>
        </authorList>
    </citation>
    <scope>NUCLEOTIDE SEQUENCE [LARGE SCALE GENOMIC DNA]</scope>
    <source>
        <strain evidence="1 2">JCM 31011</strain>
    </source>
</reference>
<gene>
    <name evidence="1" type="ORF">LQ567_20480</name>
</gene>
<dbReference type="Pfam" id="PF16153">
    <property type="entry name" value="DUF4861"/>
    <property type="match status" value="1"/>
</dbReference>
<sequence length="419" mass="47034">MKGFFLTIAVAVGVVVSAQTKTIEVINPSAMERKDELVVLKRTWIKRKLPALKEGQYLLVTDKKVPQLVQFDDLDGDGIWDEAVLLLNLAPKQKRVLSVAAGDRPAAIKAVVRAYVRQKHRLPDNSFGDNVVTDTMPYNNIPTDFSKQQLPPYLTEGPAWENDKVGFRKYFDIRNANDIWGKRVSNMVLDEVGAHPGNSYHNLSDWGMDILKVGKSLGAGALALRTKVNGKDSLIRFGRNVQQVVYRQLSSGPLRSVFEIQYKNWQYLLDAMPINVTEQISIWGGQYFFENKVTFSNLPANASLVTGTIDFYSKQEHKINRSGIAGLYTYDQQSENKDQLGLGILTAASDVKGWGHISAQNTDVTNVFTLDMKVQAGRPMVYRYYVGWEVTDNAFATQQGFEKMITAEAEKFAKPLVIR</sequence>